<dbReference type="SMART" id="SM00065">
    <property type="entry name" value="GAF"/>
    <property type="match status" value="1"/>
</dbReference>
<evidence type="ECO:0000313" key="3">
    <source>
        <dbReference type="EMBL" id="SFH98273.1"/>
    </source>
</evidence>
<organism evidence="3 4">
    <name type="scientific">Albimonas pacifica</name>
    <dbReference type="NCBI Taxonomy" id="1114924"/>
    <lineage>
        <taxon>Bacteria</taxon>
        <taxon>Pseudomonadati</taxon>
        <taxon>Pseudomonadota</taxon>
        <taxon>Alphaproteobacteria</taxon>
        <taxon>Rhodobacterales</taxon>
        <taxon>Paracoccaceae</taxon>
        <taxon>Albimonas</taxon>
    </lineage>
</organism>
<dbReference type="InterPro" id="IPR029016">
    <property type="entry name" value="GAF-like_dom_sf"/>
</dbReference>
<protein>
    <submittedName>
        <fullName evidence="3">GAF domain-containing protein</fullName>
    </submittedName>
</protein>
<gene>
    <name evidence="3" type="ORF">SAMN05216258_103375</name>
</gene>
<feature type="compositionally biased region" description="Low complexity" evidence="1">
    <location>
        <begin position="38"/>
        <end position="51"/>
    </location>
</feature>
<feature type="compositionally biased region" description="Basic and acidic residues" evidence="1">
    <location>
        <begin position="1"/>
        <end position="17"/>
    </location>
</feature>
<proteinExistence type="predicted"/>
<feature type="domain" description="GAF" evidence="2">
    <location>
        <begin position="213"/>
        <end position="378"/>
    </location>
</feature>
<feature type="compositionally biased region" description="Low complexity" evidence="1">
    <location>
        <begin position="18"/>
        <end position="27"/>
    </location>
</feature>
<dbReference type="Gene3D" id="2.30.110.10">
    <property type="entry name" value="Electron Transport, Fmn-binding Protein, Chain A"/>
    <property type="match status" value="1"/>
</dbReference>
<name>A0A1I3EHC6_9RHOB</name>
<dbReference type="Pfam" id="PF13185">
    <property type="entry name" value="GAF_2"/>
    <property type="match status" value="1"/>
</dbReference>
<evidence type="ECO:0000259" key="2">
    <source>
        <dbReference type="SMART" id="SM00065"/>
    </source>
</evidence>
<dbReference type="Gene3D" id="3.30.450.40">
    <property type="match status" value="1"/>
</dbReference>
<dbReference type="SUPFAM" id="SSF55781">
    <property type="entry name" value="GAF domain-like"/>
    <property type="match status" value="1"/>
</dbReference>
<keyword evidence="4" id="KW-1185">Reference proteome</keyword>
<dbReference type="Proteomes" id="UP000199377">
    <property type="component" value="Unassembled WGS sequence"/>
</dbReference>
<dbReference type="AlphaFoldDB" id="A0A1I3EHC6"/>
<dbReference type="InterPro" id="IPR012349">
    <property type="entry name" value="Split_barrel_FMN-bd"/>
</dbReference>
<dbReference type="EMBL" id="FOQH01000003">
    <property type="protein sequence ID" value="SFH98273.1"/>
    <property type="molecule type" value="Genomic_DNA"/>
</dbReference>
<dbReference type="PANTHER" id="PTHR40660">
    <property type="entry name" value="5'-PHOSPHATE OXIDASE PUTATIVE DOMAIN-CONTAINING PROTEIN-RELATED"/>
    <property type="match status" value="1"/>
</dbReference>
<sequence length="502" mass="53982">MSPPDRARSHAPSRAESRAPSPAAEAEGMPAPDPSLWPGAVPGAPAGAPAPERALPSMDLLRNAMEGVAASALATCDAQGMVNVSIISQVHYVDPERVALSYQFFNKTRRNLLSTGRASVAITDPATLAQHRLQLVYEETRTEGPLFEQMRAQLMGLASHSGMDGVFRLRGADVFRVVGVETVRPPEIAPPAPHRNLMAVARRVFAAMAGARELGELFDLTLERLAEDLGVEHAMILMHDEGSERLYTVASRGYSASGVGSEVALGEGVVGVAARERAAIRIGHLTSAYGYARAIRDQAREAGLDWDAATAIPFPGLGAPSSQLALPILRGERLLGVLLCESRRMLRFCHDDEDALALIAGHLGALAALLPQAAAAPEAPAPARLGPAERPPAVTVRHFAFDDSVFLDNDYLIKGVAGAILWRLLREHAATGREEFNTRELRLDPSLRLPDHAENLDARLVLLRKRLDEREAPIRIEKSGRGRFRLCIAVPVELESAAPPQA</sequence>
<dbReference type="SUPFAM" id="SSF50475">
    <property type="entry name" value="FMN-binding split barrel"/>
    <property type="match status" value="1"/>
</dbReference>
<dbReference type="InterPro" id="IPR003018">
    <property type="entry name" value="GAF"/>
</dbReference>
<accession>A0A1I3EHC6</accession>
<evidence type="ECO:0000313" key="4">
    <source>
        <dbReference type="Proteomes" id="UP000199377"/>
    </source>
</evidence>
<evidence type="ECO:0000256" key="1">
    <source>
        <dbReference type="SAM" id="MobiDB-lite"/>
    </source>
</evidence>
<dbReference type="STRING" id="1114924.SAMN05216258_103375"/>
<feature type="region of interest" description="Disordered" evidence="1">
    <location>
        <begin position="1"/>
        <end position="53"/>
    </location>
</feature>
<reference evidence="3 4" key="1">
    <citation type="submission" date="2016-10" db="EMBL/GenBank/DDBJ databases">
        <authorList>
            <person name="de Groot N.N."/>
        </authorList>
    </citation>
    <scope>NUCLEOTIDE SEQUENCE [LARGE SCALE GENOMIC DNA]</scope>
    <source>
        <strain evidence="3 4">CGMCC 1.11030</strain>
    </source>
</reference>
<dbReference type="PANTHER" id="PTHR40660:SF1">
    <property type="entry name" value="5'-PHOSPHATE OXIDASE PUTATIVE DOMAIN-CONTAINING PROTEIN-RELATED"/>
    <property type="match status" value="1"/>
</dbReference>